<keyword evidence="1" id="KW-0732">Signal</keyword>
<organism evidence="2 3">
    <name type="scientific">Biomphalaria glabrata</name>
    <name type="common">Bloodfluke planorb</name>
    <name type="synonym">Freshwater snail</name>
    <dbReference type="NCBI Taxonomy" id="6526"/>
    <lineage>
        <taxon>Eukaryota</taxon>
        <taxon>Metazoa</taxon>
        <taxon>Spiralia</taxon>
        <taxon>Lophotrochozoa</taxon>
        <taxon>Mollusca</taxon>
        <taxon>Gastropoda</taxon>
        <taxon>Heterobranchia</taxon>
        <taxon>Euthyneura</taxon>
        <taxon>Panpulmonata</taxon>
        <taxon>Hygrophila</taxon>
        <taxon>Lymnaeoidea</taxon>
        <taxon>Planorbidae</taxon>
        <taxon>Biomphalaria</taxon>
    </lineage>
</organism>
<feature type="chain" id="PRO_5012632475" description="TNF family profile domain-containing protein" evidence="1">
    <location>
        <begin position="22"/>
        <end position="186"/>
    </location>
</feature>
<feature type="signal peptide" evidence="1">
    <location>
        <begin position="1"/>
        <end position="21"/>
    </location>
</feature>
<name>A0A2C9KSE1_BIOGL</name>
<dbReference type="EnsemblMetazoa" id="BGLB022968-RA">
    <property type="protein sequence ID" value="BGLB022968-PA"/>
    <property type="gene ID" value="BGLB022968"/>
</dbReference>
<dbReference type="AlphaFoldDB" id="A0A2C9KSE1"/>
<dbReference type="SUPFAM" id="SSF49842">
    <property type="entry name" value="TNF-like"/>
    <property type="match status" value="1"/>
</dbReference>
<dbReference type="Proteomes" id="UP000076420">
    <property type="component" value="Unassembled WGS sequence"/>
</dbReference>
<reference evidence="2" key="1">
    <citation type="submission" date="2020-05" db="UniProtKB">
        <authorList>
            <consortium name="EnsemblMetazoa"/>
        </authorList>
    </citation>
    <scope>IDENTIFICATION</scope>
    <source>
        <strain evidence="2">BB02</strain>
    </source>
</reference>
<dbReference type="InterPro" id="IPR008983">
    <property type="entry name" value="Tumour_necrosis_fac-like_dom"/>
</dbReference>
<evidence type="ECO:0000256" key="1">
    <source>
        <dbReference type="SAM" id="SignalP"/>
    </source>
</evidence>
<protein>
    <recommendedName>
        <fullName evidence="4">TNF family profile domain-containing protein</fullName>
    </recommendedName>
</protein>
<dbReference type="VEuPathDB" id="VectorBase:BGLB022968"/>
<evidence type="ECO:0008006" key="4">
    <source>
        <dbReference type="Google" id="ProtNLM"/>
    </source>
</evidence>
<proteinExistence type="predicted"/>
<sequence length="186" mass="20505">MAVISFGMALVALILVSLTISNINKQENMVSSKSRFEKICLNCSLLSLPTGDTKKRRIIITDINGFKDQCCAENELELSILLDLISNVSKLQTDADISILEKGKLPISAHKSFMQTNEPGQESNDTHFVLNVDPMYNDPAIEHNSGVDLVPDGLKIIYTGIYFVYSSIEFQNAQTVSVNSVSFVIV</sequence>
<evidence type="ECO:0000313" key="2">
    <source>
        <dbReference type="EnsemblMetazoa" id="BGLB022968-PA"/>
    </source>
</evidence>
<dbReference type="KEGG" id="bgt:106063442"/>
<evidence type="ECO:0000313" key="3">
    <source>
        <dbReference type="Proteomes" id="UP000076420"/>
    </source>
</evidence>
<dbReference type="VEuPathDB" id="VectorBase:BGLAX_029388"/>
<gene>
    <name evidence="2" type="primary">106063442</name>
</gene>
<accession>A0A2C9KSE1</accession>